<dbReference type="Proteomes" id="UP000787568">
    <property type="component" value="Unassembled WGS sequence"/>
</dbReference>
<evidence type="ECO:0000313" key="4">
    <source>
        <dbReference type="Proteomes" id="UP000787568"/>
    </source>
</evidence>
<dbReference type="EMBL" id="JAEEFW010000004">
    <property type="protein sequence ID" value="MBU4633507.1"/>
    <property type="molecule type" value="Genomic_DNA"/>
</dbReference>
<comment type="caution">
    <text evidence="3">The sequence shown here is derived from an EMBL/GenBank/DDBJ whole genome shotgun (WGS) entry which is preliminary data.</text>
</comment>
<dbReference type="GO" id="GO:0009289">
    <property type="term" value="C:pilus"/>
    <property type="evidence" value="ECO:0007669"/>
    <property type="project" value="InterPro"/>
</dbReference>
<dbReference type="Pfam" id="PF00419">
    <property type="entry name" value="Fimbrial"/>
    <property type="match status" value="1"/>
</dbReference>
<evidence type="ECO:0000256" key="1">
    <source>
        <dbReference type="ARBA" id="ARBA00022729"/>
    </source>
</evidence>
<feature type="domain" description="Fimbrial-type adhesion" evidence="2">
    <location>
        <begin position="180"/>
        <end position="329"/>
    </location>
</feature>
<dbReference type="InterPro" id="IPR000259">
    <property type="entry name" value="Adhesion_dom_fimbrial"/>
</dbReference>
<dbReference type="PANTHER" id="PTHR33420">
    <property type="entry name" value="FIMBRIAL SUBUNIT ELFA-RELATED"/>
    <property type="match status" value="1"/>
</dbReference>
<gene>
    <name evidence="3" type="ORF">I8747_11940</name>
</gene>
<sequence length="329" mass="34297">MQYFHQILRDLAARLIPAIVLVVFVSISPNAAAALVQVTAFGTTLNLPNSLPTGTVVSRYTIPLSQLCSWSPCEVTAISLWPNGGSAISNGPLIQTTVSGISARLLVNGQPTTMFNIGNNKTRVNSPLEVQLVRDERPLSAGSLAGQQGGNPSYFYVCTSTDGDTTGQMCMSNKNGLAIALSATVKLINGTCSTPDQSVMLSKIVLEKFKGVGSTGDQSGTKGFNLQFNNCPPSFARVSYELSPIGGALPAIVGALPVAGGSTAKGVAIQITDTNGTPAKFNQRFALSAYNSSTGGSYTIPMNARYIQTAATITPGTISGMMSVLVDYQ</sequence>
<dbReference type="InterPro" id="IPR050263">
    <property type="entry name" value="Bact_Fimbrial_Adh_Pro"/>
</dbReference>
<dbReference type="RefSeq" id="WP_216310739.1">
    <property type="nucleotide sequence ID" value="NZ_JAEEFW010000004.1"/>
</dbReference>
<evidence type="ECO:0000313" key="3">
    <source>
        <dbReference type="EMBL" id="MBU4633507.1"/>
    </source>
</evidence>
<protein>
    <submittedName>
        <fullName evidence="3">Type 1 fimbrial protein</fullName>
    </submittedName>
</protein>
<organism evidence="3 4">
    <name type="scientific">Pseudomonas chlororaphis subsp. aurantiaca</name>
    <dbReference type="NCBI Taxonomy" id="86192"/>
    <lineage>
        <taxon>Bacteria</taxon>
        <taxon>Pseudomonadati</taxon>
        <taxon>Pseudomonadota</taxon>
        <taxon>Gammaproteobacteria</taxon>
        <taxon>Pseudomonadales</taxon>
        <taxon>Pseudomonadaceae</taxon>
        <taxon>Pseudomonas</taxon>
    </lineage>
</organism>
<evidence type="ECO:0000259" key="2">
    <source>
        <dbReference type="Pfam" id="PF00419"/>
    </source>
</evidence>
<dbReference type="AlphaFoldDB" id="A0AAJ0ZIZ8"/>
<name>A0AAJ0ZIZ8_9PSED</name>
<dbReference type="GO" id="GO:0043709">
    <property type="term" value="P:cell adhesion involved in single-species biofilm formation"/>
    <property type="evidence" value="ECO:0007669"/>
    <property type="project" value="TreeGrafter"/>
</dbReference>
<dbReference type="PANTHER" id="PTHR33420:SF3">
    <property type="entry name" value="FIMBRIAL SUBUNIT ELFA"/>
    <property type="match status" value="1"/>
</dbReference>
<reference evidence="3" key="1">
    <citation type="submission" date="2020-12" db="EMBL/GenBank/DDBJ databases">
        <title>Generalized mutagenesis with transposon Tn5. A laboratory procedure for the identification of genes responsible for a bacterial phenotype and its regulation, illustrated with phenazine production in Pseudomonas chlororaphis.</title>
        <authorList>
            <person name="Muzio F."/>
            <person name="Sobrero P."/>
            <person name="Agaras B."/>
            <person name="Valverde C."/>
        </authorList>
    </citation>
    <scope>NUCLEOTIDE SEQUENCE</scope>
    <source>
        <strain evidence="3">SMMP3</strain>
    </source>
</reference>
<keyword evidence="1" id="KW-0732">Signal</keyword>
<proteinExistence type="predicted"/>
<accession>A0AAJ0ZIZ8</accession>